<gene>
    <name evidence="1" type="ORF">MSG28_010305</name>
</gene>
<organism evidence="1 2">
    <name type="scientific">Choristoneura fumiferana</name>
    <name type="common">Spruce budworm moth</name>
    <name type="synonym">Archips fumiferana</name>
    <dbReference type="NCBI Taxonomy" id="7141"/>
    <lineage>
        <taxon>Eukaryota</taxon>
        <taxon>Metazoa</taxon>
        <taxon>Ecdysozoa</taxon>
        <taxon>Arthropoda</taxon>
        <taxon>Hexapoda</taxon>
        <taxon>Insecta</taxon>
        <taxon>Pterygota</taxon>
        <taxon>Neoptera</taxon>
        <taxon>Endopterygota</taxon>
        <taxon>Lepidoptera</taxon>
        <taxon>Glossata</taxon>
        <taxon>Ditrysia</taxon>
        <taxon>Tortricoidea</taxon>
        <taxon>Tortricidae</taxon>
        <taxon>Tortricinae</taxon>
        <taxon>Choristoneura</taxon>
    </lineage>
</organism>
<protein>
    <submittedName>
        <fullName evidence="1">Uncharacterized protein</fullName>
    </submittedName>
</protein>
<sequence>MNYWNHMLGNIMSKMWYKLDYYCLNSKMLLEHTMQRIMKTKDVKLAADNSTKLTLGKKGKKAADNEEYCGWTESDKQAALVTLHLVLQQPLSRLWDPPLAEDNFVS</sequence>
<accession>A0ACC0KL16</accession>
<reference evidence="1 2" key="1">
    <citation type="journal article" date="2022" name="Genome Biol. Evol.">
        <title>The Spruce Budworm Genome: Reconstructing the Evolutionary History of Antifreeze Proteins.</title>
        <authorList>
            <person name="Beliveau C."/>
            <person name="Gagne P."/>
            <person name="Picq S."/>
            <person name="Vernygora O."/>
            <person name="Keeling C.I."/>
            <person name="Pinkney K."/>
            <person name="Doucet D."/>
            <person name="Wen F."/>
            <person name="Johnston J.S."/>
            <person name="Maaroufi H."/>
            <person name="Boyle B."/>
            <person name="Laroche J."/>
            <person name="Dewar K."/>
            <person name="Juretic N."/>
            <person name="Blackburn G."/>
            <person name="Nisole A."/>
            <person name="Brunet B."/>
            <person name="Brandao M."/>
            <person name="Lumley L."/>
            <person name="Duan J."/>
            <person name="Quan G."/>
            <person name="Lucarotti C.J."/>
            <person name="Roe A.D."/>
            <person name="Sperling F.A.H."/>
            <person name="Levesque R.C."/>
            <person name="Cusson M."/>
        </authorList>
    </citation>
    <scope>NUCLEOTIDE SEQUENCE [LARGE SCALE GENOMIC DNA]</scope>
    <source>
        <strain evidence="1">Glfc:IPQL:Cfum</strain>
    </source>
</reference>
<evidence type="ECO:0000313" key="1">
    <source>
        <dbReference type="EMBL" id="KAI8436851.1"/>
    </source>
</evidence>
<evidence type="ECO:0000313" key="2">
    <source>
        <dbReference type="Proteomes" id="UP001064048"/>
    </source>
</evidence>
<proteinExistence type="predicted"/>
<keyword evidence="2" id="KW-1185">Reference proteome</keyword>
<dbReference type="EMBL" id="CM046117">
    <property type="protein sequence ID" value="KAI8436851.1"/>
    <property type="molecule type" value="Genomic_DNA"/>
</dbReference>
<name>A0ACC0KL16_CHOFU</name>
<comment type="caution">
    <text evidence="1">The sequence shown here is derived from an EMBL/GenBank/DDBJ whole genome shotgun (WGS) entry which is preliminary data.</text>
</comment>
<dbReference type="Proteomes" id="UP001064048">
    <property type="component" value="Chromosome 17"/>
</dbReference>